<evidence type="ECO:0000313" key="1">
    <source>
        <dbReference type="EMBL" id="THG54249.1"/>
    </source>
</evidence>
<reference evidence="1" key="1">
    <citation type="submission" date="2019-04" db="EMBL/GenBank/DDBJ databases">
        <title>Microbes associate with the intestines of laboratory mice.</title>
        <authorList>
            <person name="Navarre W."/>
            <person name="Wong E."/>
            <person name="Huang K.C."/>
            <person name="Tropini C."/>
            <person name="Ng K."/>
            <person name="Yu B."/>
        </authorList>
    </citation>
    <scope>NUCLEOTIDE SEQUENCE</scope>
    <source>
        <strain evidence="1">NM86_A22</strain>
    </source>
</reference>
<name>A0AC61S6H7_9BACT</name>
<dbReference type="EMBL" id="SSTG01000025">
    <property type="protein sequence ID" value="THG54249.1"/>
    <property type="molecule type" value="Genomic_DNA"/>
</dbReference>
<sequence length="385" mass="41566">MIWNKYMFVFVGIVAVVCAGGCGSPGHVREDYAGEVVYEPEHASGFKIFGSDSANSVIIRSYDPWQGAGGVATDLFVRRGGEEVPAGFTGQVVNGNAERIVAMSSTHVAMLDAVGKVSSVVGVSGIGFISNPYIVARRDVIADIGFDGNIDYEALLSLKPDVVLLYGVNGASAMEGKLKELGIPFMYVGDYVEESPVGKAEWLVALAELTGTRNTGVAQIKKISASYDSLKNEVKKCVVKGAPKVLVNTPYSDQWFMPSKNSYIVRLISDAGGEYMYEKNEGNSSVPISIEDAFLLAGQADVWINTGTAASMAEIERDCPRFMKTNCVRLGAVYNNNLRSTPAGGNDMFESGTVNPDLVLRDLVKIFNPRLVPDSVPFVYYRKLE</sequence>
<organism evidence="1 2">
    <name type="scientific">Muribaculum caecicola</name>
    <dbReference type="NCBI Taxonomy" id="3038144"/>
    <lineage>
        <taxon>Bacteria</taxon>
        <taxon>Pseudomonadati</taxon>
        <taxon>Bacteroidota</taxon>
        <taxon>Bacteroidia</taxon>
        <taxon>Bacteroidales</taxon>
        <taxon>Muribaculaceae</taxon>
        <taxon>Muribaculum</taxon>
    </lineage>
</organism>
<keyword evidence="2" id="KW-1185">Reference proteome</keyword>
<protein>
    <submittedName>
        <fullName evidence="1">Iron ABC transporter substrate-binding protein</fullName>
    </submittedName>
</protein>
<evidence type="ECO:0000313" key="2">
    <source>
        <dbReference type="Proteomes" id="UP000305401"/>
    </source>
</evidence>
<dbReference type="Proteomes" id="UP000305401">
    <property type="component" value="Unassembled WGS sequence"/>
</dbReference>
<accession>A0AC61S6H7</accession>
<proteinExistence type="predicted"/>
<gene>
    <name evidence="1" type="ORF">E5990_03535</name>
</gene>
<comment type="caution">
    <text evidence="1">The sequence shown here is derived from an EMBL/GenBank/DDBJ whole genome shotgun (WGS) entry which is preliminary data.</text>
</comment>